<evidence type="ECO:0000313" key="2">
    <source>
        <dbReference type="Proteomes" id="UP000060487"/>
    </source>
</evidence>
<accession>A0ABR5SFQ9</accession>
<name>A0ABR5SFQ9_9BACT</name>
<evidence type="ECO:0008006" key="3">
    <source>
        <dbReference type="Google" id="ProtNLM"/>
    </source>
</evidence>
<evidence type="ECO:0000313" key="1">
    <source>
        <dbReference type="EMBL" id="KWT77345.1"/>
    </source>
</evidence>
<sequence length="169" mass="18429">MGKDTKVKTSTTISFAMSCSSSSESFKVEGDSDMNVDESGNARTCFKYGELYYFRVYKTSKIEAYTITASDGTVTKKGTGKSSSHEETIKFEKTDKASVSYPIGTLSSVTWKGTNLGAVKQSGDLEVTAETAGVAIALIAYNAQYDLWSISVNTKDDDTYEVLVYIEEK</sequence>
<gene>
    <name evidence="1" type="ORF">ASN18_3040</name>
</gene>
<dbReference type="EMBL" id="LNQR01000123">
    <property type="protein sequence ID" value="KWT77345.1"/>
    <property type="molecule type" value="Genomic_DNA"/>
</dbReference>
<organism evidence="1 2">
    <name type="scientific">Candidatus Magnetominusculus xianensis</name>
    <dbReference type="NCBI Taxonomy" id="1748249"/>
    <lineage>
        <taxon>Bacteria</taxon>
        <taxon>Pseudomonadati</taxon>
        <taxon>Nitrospirota</taxon>
        <taxon>Nitrospiria</taxon>
        <taxon>Nitrospirales</taxon>
        <taxon>Nitrospiraceae</taxon>
        <taxon>Candidatus Magnetominusculus</taxon>
    </lineage>
</organism>
<dbReference type="RefSeq" id="WP_085053650.1">
    <property type="nucleotide sequence ID" value="NZ_LNQR01000123.1"/>
</dbReference>
<protein>
    <recommendedName>
        <fullName evidence="3">Lipoprotein</fullName>
    </recommendedName>
</protein>
<keyword evidence="2" id="KW-1185">Reference proteome</keyword>
<dbReference type="Proteomes" id="UP000060487">
    <property type="component" value="Unassembled WGS sequence"/>
</dbReference>
<dbReference type="PROSITE" id="PS51257">
    <property type="entry name" value="PROKAR_LIPOPROTEIN"/>
    <property type="match status" value="1"/>
</dbReference>
<proteinExistence type="predicted"/>
<comment type="caution">
    <text evidence="1">The sequence shown here is derived from an EMBL/GenBank/DDBJ whole genome shotgun (WGS) entry which is preliminary data.</text>
</comment>
<reference evidence="1 2" key="1">
    <citation type="submission" date="2015-11" db="EMBL/GenBank/DDBJ databases">
        <authorList>
            <person name="Lin W."/>
        </authorList>
    </citation>
    <scope>NUCLEOTIDE SEQUENCE [LARGE SCALE GENOMIC DNA]</scope>
    <source>
        <strain evidence="1 2">HCH-1</strain>
    </source>
</reference>